<sequence>MTNPWGPAPERKRVLRNGEPAMWHFPLNPEALQQYMTAVQGYRSTYRKVLDKHFSESDPLDKMADRIWEGIHEVEVAFIDSLGPISVLGGKHYKTMNRHGS</sequence>
<organism evidence="1 2">
    <name type="scientific">Kipferlia bialata</name>
    <dbReference type="NCBI Taxonomy" id="797122"/>
    <lineage>
        <taxon>Eukaryota</taxon>
        <taxon>Metamonada</taxon>
        <taxon>Carpediemonas-like organisms</taxon>
        <taxon>Kipferlia</taxon>
    </lineage>
</organism>
<comment type="caution">
    <text evidence="1">The sequence shown here is derived from an EMBL/GenBank/DDBJ whole genome shotgun (WGS) entry which is preliminary data.</text>
</comment>
<protein>
    <submittedName>
        <fullName evidence="1">Uncharacterized protein</fullName>
    </submittedName>
</protein>
<dbReference type="EMBL" id="BDIP01002224">
    <property type="protein sequence ID" value="GIQ85942.1"/>
    <property type="molecule type" value="Genomic_DNA"/>
</dbReference>
<feature type="non-terminal residue" evidence="1">
    <location>
        <position position="1"/>
    </location>
</feature>
<proteinExistence type="predicted"/>
<name>A0A9K3D0M3_9EUKA</name>
<keyword evidence="2" id="KW-1185">Reference proteome</keyword>
<dbReference type="Proteomes" id="UP000265618">
    <property type="component" value="Unassembled WGS sequence"/>
</dbReference>
<evidence type="ECO:0000313" key="1">
    <source>
        <dbReference type="EMBL" id="GIQ85942.1"/>
    </source>
</evidence>
<gene>
    <name evidence="1" type="ORF">KIPB_007701</name>
</gene>
<evidence type="ECO:0000313" key="2">
    <source>
        <dbReference type="Proteomes" id="UP000265618"/>
    </source>
</evidence>
<accession>A0A9K3D0M3</accession>
<reference evidence="1 2" key="1">
    <citation type="journal article" date="2018" name="PLoS ONE">
        <title>The draft genome of Kipferlia bialata reveals reductive genome evolution in fornicate parasites.</title>
        <authorList>
            <person name="Tanifuji G."/>
            <person name="Takabayashi S."/>
            <person name="Kume K."/>
            <person name="Takagi M."/>
            <person name="Nakayama T."/>
            <person name="Kamikawa R."/>
            <person name="Inagaki Y."/>
            <person name="Hashimoto T."/>
        </authorList>
    </citation>
    <scope>NUCLEOTIDE SEQUENCE [LARGE SCALE GENOMIC DNA]</scope>
    <source>
        <strain evidence="1">NY0173</strain>
    </source>
</reference>
<dbReference type="AlphaFoldDB" id="A0A9K3D0M3"/>